<gene>
    <name evidence="2" type="ORF">ACFO1V_02070</name>
</gene>
<dbReference type="SUPFAM" id="SSF54637">
    <property type="entry name" value="Thioesterase/thiol ester dehydrase-isomerase"/>
    <property type="match status" value="1"/>
</dbReference>
<reference evidence="3" key="1">
    <citation type="journal article" date="2019" name="Int. J. Syst. Evol. Microbiol.">
        <title>The Global Catalogue of Microorganisms (GCM) 10K type strain sequencing project: providing services to taxonomists for standard genome sequencing and annotation.</title>
        <authorList>
            <consortium name="The Broad Institute Genomics Platform"/>
            <consortium name="The Broad Institute Genome Sequencing Center for Infectious Disease"/>
            <person name="Wu L."/>
            <person name="Ma J."/>
        </authorList>
    </citation>
    <scope>NUCLEOTIDE SEQUENCE [LARGE SCALE GENOMIC DNA]</scope>
    <source>
        <strain evidence="3">CGMCC 1.15731</strain>
    </source>
</reference>
<comment type="caution">
    <text evidence="2">The sequence shown here is derived from an EMBL/GenBank/DDBJ whole genome shotgun (WGS) entry which is preliminary data.</text>
</comment>
<feature type="domain" description="MaoC-like" evidence="1">
    <location>
        <begin position="17"/>
        <end position="117"/>
    </location>
</feature>
<dbReference type="PANTHER" id="PTHR43664">
    <property type="entry name" value="MONOAMINE OXIDASE-RELATED"/>
    <property type="match status" value="1"/>
</dbReference>
<keyword evidence="3" id="KW-1185">Reference proteome</keyword>
<dbReference type="PANTHER" id="PTHR43664:SF1">
    <property type="entry name" value="BETA-METHYLMALYL-COA DEHYDRATASE"/>
    <property type="match status" value="1"/>
</dbReference>
<evidence type="ECO:0000313" key="3">
    <source>
        <dbReference type="Proteomes" id="UP001596042"/>
    </source>
</evidence>
<sequence>MSRISFDDIQVGDEIISARITVTESHIVGFAGITGDFNPLHMDDEFARENGFGCRIAHGMLGHSLSTGLRSKIDDWAILAFLETRRRFVGPILMGDTIHYRATVLETRPSQSKPDRGVVRVSMELVKQTGEVVQSGEDSFLVERLNEKG</sequence>
<protein>
    <submittedName>
        <fullName evidence="2">MaoC/PaaZ C-terminal domain-containing protein</fullName>
    </submittedName>
</protein>
<dbReference type="Gene3D" id="3.10.129.10">
    <property type="entry name" value="Hotdog Thioesterase"/>
    <property type="match status" value="1"/>
</dbReference>
<dbReference type="InterPro" id="IPR029069">
    <property type="entry name" value="HotDog_dom_sf"/>
</dbReference>
<dbReference type="EMBL" id="JBHSEL010000023">
    <property type="protein sequence ID" value="MFC4624024.1"/>
    <property type="molecule type" value="Genomic_DNA"/>
</dbReference>
<organism evidence="2 3">
    <name type="scientific">Daeguia caeni</name>
    <dbReference type="NCBI Taxonomy" id="439612"/>
    <lineage>
        <taxon>Bacteria</taxon>
        <taxon>Pseudomonadati</taxon>
        <taxon>Pseudomonadota</taxon>
        <taxon>Alphaproteobacteria</taxon>
        <taxon>Hyphomicrobiales</taxon>
        <taxon>Brucellaceae</taxon>
        <taxon>Daeguia</taxon>
    </lineage>
</organism>
<evidence type="ECO:0000313" key="2">
    <source>
        <dbReference type="EMBL" id="MFC4624024.1"/>
    </source>
</evidence>
<accession>A0ABV9H2J4</accession>
<dbReference type="InterPro" id="IPR052342">
    <property type="entry name" value="MCH/BMMD"/>
</dbReference>
<dbReference type="Pfam" id="PF01575">
    <property type="entry name" value="MaoC_dehydratas"/>
    <property type="match status" value="1"/>
</dbReference>
<name>A0ABV9H2J4_9HYPH</name>
<dbReference type="RefSeq" id="WP_374831537.1">
    <property type="nucleotide sequence ID" value="NZ_JBHEEZ010000009.1"/>
</dbReference>
<dbReference type="InterPro" id="IPR002539">
    <property type="entry name" value="MaoC-like_dom"/>
</dbReference>
<proteinExistence type="predicted"/>
<evidence type="ECO:0000259" key="1">
    <source>
        <dbReference type="Pfam" id="PF01575"/>
    </source>
</evidence>
<dbReference type="Proteomes" id="UP001596042">
    <property type="component" value="Unassembled WGS sequence"/>
</dbReference>